<evidence type="ECO:0000256" key="1">
    <source>
        <dbReference type="ARBA" id="ARBA00006382"/>
    </source>
</evidence>
<dbReference type="PROSITE" id="PS00074">
    <property type="entry name" value="GLFV_DEHYDROGENASE"/>
    <property type="match status" value="1"/>
</dbReference>
<dbReference type="SUPFAM" id="SSF53223">
    <property type="entry name" value="Aminoacid dehydrogenase-like, N-terminal domain"/>
    <property type="match status" value="1"/>
</dbReference>
<dbReference type="Pfam" id="PF02812">
    <property type="entry name" value="ELFV_dehydrog_N"/>
    <property type="match status" value="1"/>
</dbReference>
<dbReference type="Gene3D" id="1.10.285.10">
    <property type="entry name" value="Glutamate Dehydrogenase, chain A, domain 3"/>
    <property type="match status" value="2"/>
</dbReference>
<feature type="domain" description="Glutamate/phenylalanine/leucine/valine/L-tryptophan dehydrogenase C-terminal" evidence="6">
    <location>
        <begin position="211"/>
        <end position="451"/>
    </location>
</feature>
<dbReference type="InterPro" id="IPR033922">
    <property type="entry name" value="NAD_bind_Glu_DH"/>
</dbReference>
<keyword evidence="8" id="KW-1185">Reference proteome</keyword>
<dbReference type="PANTHER" id="PTHR43571">
    <property type="entry name" value="NADP-SPECIFIC GLUTAMATE DEHYDROGENASE 1-RELATED"/>
    <property type="match status" value="1"/>
</dbReference>
<reference evidence="7 8" key="1">
    <citation type="submission" date="2016-10" db="EMBL/GenBank/DDBJ databases">
        <authorList>
            <person name="Varghese N."/>
            <person name="Submissions S."/>
        </authorList>
    </citation>
    <scope>NUCLEOTIDE SEQUENCE [LARGE SCALE GENOMIC DNA]</scope>
    <source>
        <strain evidence="7 8">DSM 9169</strain>
    </source>
</reference>
<dbReference type="CDD" id="cd05313">
    <property type="entry name" value="NAD_bind_2_Glu_DH"/>
    <property type="match status" value="1"/>
</dbReference>
<proteinExistence type="inferred from homology"/>
<dbReference type="RefSeq" id="WP_092648285.1">
    <property type="nucleotide sequence ID" value="NZ_LT629792.1"/>
</dbReference>
<accession>A0ABY0V5P3</accession>
<gene>
    <name evidence="7" type="ORF">SAMN04489714_0436</name>
</gene>
<dbReference type="PANTHER" id="PTHR43571:SF1">
    <property type="entry name" value="NADP-SPECIFIC GLUTAMATE DEHYDROGENASE 1-RELATED"/>
    <property type="match status" value="1"/>
</dbReference>
<dbReference type="PIRSF" id="PIRSF000185">
    <property type="entry name" value="Glu_DH"/>
    <property type="match status" value="1"/>
</dbReference>
<dbReference type="InterPro" id="IPR006095">
    <property type="entry name" value="Glu/Leu/Phe/Val/Trp_DH"/>
</dbReference>
<keyword evidence="3 4" id="KW-0560">Oxidoreductase</keyword>
<evidence type="ECO:0000256" key="4">
    <source>
        <dbReference type="PIRNR" id="PIRNR000185"/>
    </source>
</evidence>
<dbReference type="Gene3D" id="3.40.50.720">
    <property type="entry name" value="NAD(P)-binding Rossmann-like Domain"/>
    <property type="match status" value="1"/>
</dbReference>
<dbReference type="PRINTS" id="PR00082">
    <property type="entry name" value="GLFDHDRGNASE"/>
</dbReference>
<dbReference type="Gene3D" id="3.40.50.10860">
    <property type="entry name" value="Leucine Dehydrogenase, chain A, domain 1"/>
    <property type="match status" value="1"/>
</dbReference>
<protein>
    <recommendedName>
        <fullName evidence="4">Glutamate dehydrogenase</fullName>
    </recommendedName>
</protein>
<evidence type="ECO:0000313" key="8">
    <source>
        <dbReference type="Proteomes" id="UP000198976"/>
    </source>
</evidence>
<comment type="similarity">
    <text evidence="1 4 5">Belongs to the Glu/Leu/Phe/Val dehydrogenases family.</text>
</comment>
<dbReference type="InterPro" id="IPR050724">
    <property type="entry name" value="Glu_Leu_Phe_Val_DH"/>
</dbReference>
<dbReference type="InterPro" id="IPR006096">
    <property type="entry name" value="Glu/Leu/Phe/Val/Trp_DH_C"/>
</dbReference>
<dbReference type="Proteomes" id="UP000198976">
    <property type="component" value="Chromosome I"/>
</dbReference>
<name>A0ABY0V5P3_9ACTO</name>
<dbReference type="InterPro" id="IPR046346">
    <property type="entry name" value="Aminoacid_DH-like_N_sf"/>
</dbReference>
<dbReference type="InterPro" id="IPR033524">
    <property type="entry name" value="Glu/Leu/Phe/Val_DH_AS"/>
</dbReference>
<evidence type="ECO:0000256" key="5">
    <source>
        <dbReference type="RuleBase" id="RU004417"/>
    </source>
</evidence>
<dbReference type="EMBL" id="LT629792">
    <property type="protein sequence ID" value="SDT87482.1"/>
    <property type="molecule type" value="Genomic_DNA"/>
</dbReference>
<evidence type="ECO:0000256" key="3">
    <source>
        <dbReference type="ARBA" id="ARBA00023002"/>
    </source>
</evidence>
<evidence type="ECO:0000259" key="6">
    <source>
        <dbReference type="SMART" id="SM00839"/>
    </source>
</evidence>
<dbReference type="SUPFAM" id="SSF51735">
    <property type="entry name" value="NAD(P)-binding Rossmann-fold domains"/>
    <property type="match status" value="1"/>
</dbReference>
<dbReference type="SMART" id="SM00839">
    <property type="entry name" value="ELFV_dehydrog"/>
    <property type="match status" value="1"/>
</dbReference>
<organism evidence="7 8">
    <name type="scientific">Schaalia radingae</name>
    <dbReference type="NCBI Taxonomy" id="131110"/>
    <lineage>
        <taxon>Bacteria</taxon>
        <taxon>Bacillati</taxon>
        <taxon>Actinomycetota</taxon>
        <taxon>Actinomycetes</taxon>
        <taxon>Actinomycetales</taxon>
        <taxon>Actinomycetaceae</taxon>
        <taxon>Schaalia</taxon>
    </lineage>
</organism>
<dbReference type="InterPro" id="IPR036291">
    <property type="entry name" value="NAD(P)-bd_dom_sf"/>
</dbReference>
<dbReference type="NCBIfam" id="NF006929">
    <property type="entry name" value="PRK09414.1"/>
    <property type="match status" value="1"/>
</dbReference>
<evidence type="ECO:0000256" key="2">
    <source>
        <dbReference type="ARBA" id="ARBA00011643"/>
    </source>
</evidence>
<sequence>MTDLDLSRLSDSLQSQFHALQERNPSEPEFLQAVYEVFLSLGRLEGSRPDDDRYSIITRLCEPERQIMFRVPWVDDDNNVRVNRGYRVEFNSALGPYKGGLRFHPSVNLSIIKFLGFEQIFKNSLTGLGIGGGKGGSDFDPKGKSDGEIMRFCQSFMTELYRHIGENTDVPAGDIGVGGREIGYLFGQYKRITNRYDAGVLTGKGITWGGSEVRTEATGYGLVYFTDEMFKAQGESLDSKRVTVSGSGNVALYAIQKAQQLGAHVVTASDSSGYVLDEDGIDFELLQQIKEVERGRIKEYADQRPSAKFVEGAKPWEVACDVALPCATQNELDEANARQLIDNGVCLVAEGANMPTTPEATDLFHDNHVLFAPGKASNAGGVATSALEMEQNAARHPWTFEHADNRLHEIMATIHDNCLSAANEYGAEADYQTGANLAGYLKVADAMLAMGVI</sequence>
<evidence type="ECO:0000313" key="7">
    <source>
        <dbReference type="EMBL" id="SDT87482.1"/>
    </source>
</evidence>
<dbReference type="Pfam" id="PF00208">
    <property type="entry name" value="ELFV_dehydrog"/>
    <property type="match status" value="1"/>
</dbReference>
<comment type="subunit">
    <text evidence="2">Homohexamer.</text>
</comment>
<dbReference type="InterPro" id="IPR014362">
    <property type="entry name" value="Glu_DH"/>
</dbReference>
<dbReference type="InterPro" id="IPR006097">
    <property type="entry name" value="Glu/Leu/Phe/Val/Trp_DH_dimer"/>
</dbReference>